<dbReference type="Gene3D" id="3.90.220.20">
    <property type="entry name" value="DNA methylase specificity domains"/>
    <property type="match status" value="1"/>
</dbReference>
<comment type="similarity">
    <text evidence="1">Belongs to the type-I restriction system S methylase family.</text>
</comment>
<dbReference type="KEGG" id="pbas:SMSP2_01116"/>
<keyword evidence="4" id="KW-0175">Coiled coil</keyword>
<keyword evidence="3" id="KW-0238">DNA-binding</keyword>
<dbReference type="InterPro" id="IPR044946">
    <property type="entry name" value="Restrct_endonuc_typeI_TRD_sf"/>
</dbReference>
<dbReference type="SUPFAM" id="SSF116734">
    <property type="entry name" value="DNA methylase specificity domain"/>
    <property type="match status" value="1"/>
</dbReference>
<name>A0A1Q2MDJ0_9BACT</name>
<evidence type="ECO:0000256" key="3">
    <source>
        <dbReference type="ARBA" id="ARBA00023125"/>
    </source>
</evidence>
<dbReference type="GO" id="GO:0003677">
    <property type="term" value="F:DNA binding"/>
    <property type="evidence" value="ECO:0007669"/>
    <property type="project" value="UniProtKB-KW"/>
</dbReference>
<keyword evidence="2" id="KW-0680">Restriction system</keyword>
<gene>
    <name evidence="6" type="ORF">SMSP2_01116</name>
</gene>
<dbReference type="GO" id="GO:0009307">
    <property type="term" value="P:DNA restriction-modification system"/>
    <property type="evidence" value="ECO:0007669"/>
    <property type="project" value="UniProtKB-KW"/>
</dbReference>
<dbReference type="Gene3D" id="1.10.287.1120">
    <property type="entry name" value="Bipartite methylase S protein"/>
    <property type="match status" value="1"/>
</dbReference>
<evidence type="ECO:0000256" key="4">
    <source>
        <dbReference type="SAM" id="Coils"/>
    </source>
</evidence>
<evidence type="ECO:0000313" key="6">
    <source>
        <dbReference type="EMBL" id="AQQ70755.1"/>
    </source>
</evidence>
<dbReference type="Proteomes" id="UP000188181">
    <property type="component" value="Chromosome"/>
</dbReference>
<evidence type="ECO:0000256" key="1">
    <source>
        <dbReference type="ARBA" id="ARBA00010923"/>
    </source>
</evidence>
<organism evidence="6 7">
    <name type="scientific">Limihaloglobus sulfuriphilus</name>
    <dbReference type="NCBI Taxonomy" id="1851148"/>
    <lineage>
        <taxon>Bacteria</taxon>
        <taxon>Pseudomonadati</taxon>
        <taxon>Planctomycetota</taxon>
        <taxon>Phycisphaerae</taxon>
        <taxon>Sedimentisphaerales</taxon>
        <taxon>Sedimentisphaeraceae</taxon>
        <taxon>Limihaloglobus</taxon>
    </lineage>
</organism>
<evidence type="ECO:0000256" key="2">
    <source>
        <dbReference type="ARBA" id="ARBA00022747"/>
    </source>
</evidence>
<dbReference type="InterPro" id="IPR052021">
    <property type="entry name" value="Type-I_RS_S_subunit"/>
</dbReference>
<evidence type="ECO:0000259" key="5">
    <source>
        <dbReference type="Pfam" id="PF01420"/>
    </source>
</evidence>
<dbReference type="PANTHER" id="PTHR30408">
    <property type="entry name" value="TYPE-1 RESTRICTION ENZYME ECOKI SPECIFICITY PROTEIN"/>
    <property type="match status" value="1"/>
</dbReference>
<reference evidence="7" key="1">
    <citation type="submission" date="2017-02" db="EMBL/GenBank/DDBJ databases">
        <title>Comparative genomics and description of representatives of a novel lineage of planctomycetes thriving in anoxic sediments.</title>
        <authorList>
            <person name="Spring S."/>
            <person name="Bunk B."/>
            <person name="Sproer C."/>
        </authorList>
    </citation>
    <scope>NUCLEOTIDE SEQUENCE [LARGE SCALE GENOMIC DNA]</scope>
    <source>
        <strain evidence="7">SM-Chi-D1</strain>
    </source>
</reference>
<evidence type="ECO:0000313" key="7">
    <source>
        <dbReference type="Proteomes" id="UP000188181"/>
    </source>
</evidence>
<dbReference type="Pfam" id="PF01420">
    <property type="entry name" value="Methylase_S"/>
    <property type="match status" value="1"/>
</dbReference>
<feature type="coiled-coil region" evidence="4">
    <location>
        <begin position="193"/>
        <end position="220"/>
    </location>
</feature>
<keyword evidence="7" id="KW-1185">Reference proteome</keyword>
<dbReference type="STRING" id="1851148.SMSP2_01116"/>
<dbReference type="EMBL" id="CP019646">
    <property type="protein sequence ID" value="AQQ70755.1"/>
    <property type="molecule type" value="Genomic_DNA"/>
</dbReference>
<accession>A0A1Q2MDJ0</accession>
<feature type="domain" description="Type I restriction modification DNA specificity" evidence="5">
    <location>
        <begin position="29"/>
        <end position="207"/>
    </location>
</feature>
<dbReference type="REBASE" id="185710">
    <property type="entry name" value="S1.PbaD1ORF1120P"/>
</dbReference>
<proteinExistence type="inferred from homology"/>
<sequence length="229" mass="25901">MQELLTGKKRLPGFEKKKGYKQTEIGVIPEDWDVKQLGELFDITSSKRVFQSEWKSQGIPFYRARELAVLGECGTVQNELFISEEMYRGYKKVYGVPKPGDMLVTGVGTLGKTYVALGDHEFYFKDGNIIWFKNSGKVSADYLKQLYLTKLITKQIEDASAGTTVGTYTITGAKKTIIPFPLLGEQNAIARVLNDMDSEIETLEQKRDKYKSIKQGMMQELLTGKTRLV</sequence>
<dbReference type="PANTHER" id="PTHR30408:SF12">
    <property type="entry name" value="TYPE I RESTRICTION ENZYME MJAVIII SPECIFICITY SUBUNIT"/>
    <property type="match status" value="1"/>
</dbReference>
<dbReference type="AlphaFoldDB" id="A0A1Q2MDJ0"/>
<dbReference type="InterPro" id="IPR000055">
    <property type="entry name" value="Restrct_endonuc_typeI_TRD"/>
</dbReference>
<protein>
    <submittedName>
        <fullName evidence="6">Type I restriction modification DNA specificity domain protein</fullName>
    </submittedName>
</protein>